<evidence type="ECO:0000313" key="4">
    <source>
        <dbReference type="Proteomes" id="UP000042527"/>
    </source>
</evidence>
<evidence type="ECO:0000259" key="1">
    <source>
        <dbReference type="Pfam" id="PF08495"/>
    </source>
</evidence>
<accession>A0A0B7GR51</accession>
<dbReference type="EMBL" id="CP042817">
    <property type="protein sequence ID" value="QEJ99014.1"/>
    <property type="molecule type" value="Genomic_DNA"/>
</dbReference>
<proteinExistence type="predicted"/>
<keyword evidence="4" id="KW-1185">Reference proteome</keyword>
<dbReference type="InterPro" id="IPR013702">
    <property type="entry name" value="FIST_domain_N"/>
</dbReference>
<sequence>MKQEVYQTSLKDIDSAIAEITSKLAKSPSQYDAVIFFASADYDFPKLASKIKNVFSKAEVIGTSTSGEISESGFKKRSLVVSAVSCNKTRFSGLIIDNVDKFPIIDKSKIEAAAAKCGIAINSAASHKDAFALTFINGLCNAEEALLALFYAIIKNDQFLIAGGSAGDDLQFKKPMSVIMERRSQTVRLFYL</sequence>
<evidence type="ECO:0000313" key="3">
    <source>
        <dbReference type="EMBL" id="QEJ99014.1"/>
    </source>
</evidence>
<dbReference type="Pfam" id="PF08495">
    <property type="entry name" value="FIST"/>
    <property type="match status" value="1"/>
</dbReference>
<gene>
    <name evidence="3" type="ORF">FUT82_14120</name>
    <name evidence="2" type="ORF">TPHV1_140012</name>
</gene>
<dbReference type="OrthoDB" id="9770293at2"/>
<dbReference type="PANTHER" id="PTHR40252">
    <property type="entry name" value="BLR0328 PROTEIN"/>
    <property type="match status" value="1"/>
</dbReference>
<reference evidence="2" key="1">
    <citation type="submission" date="2015-01" db="EMBL/GenBank/DDBJ databases">
        <authorList>
            <person name="Xiang T."/>
            <person name="Song Y."/>
            <person name="Huang L."/>
            <person name="Wang B."/>
            <person name="Wu P."/>
        </authorList>
    </citation>
    <scope>NUCLEOTIDE SEQUENCE [LARGE SCALE GENOMIC DNA]</scope>
    <source>
        <strain evidence="2">V1</strain>
    </source>
</reference>
<dbReference type="PANTHER" id="PTHR40252:SF2">
    <property type="entry name" value="BLR0328 PROTEIN"/>
    <property type="match status" value="1"/>
</dbReference>
<evidence type="ECO:0000313" key="2">
    <source>
        <dbReference type="EMBL" id="CEM61064.1"/>
    </source>
</evidence>
<dbReference type="Proteomes" id="UP000323594">
    <property type="component" value="Chromosome"/>
</dbReference>
<name>A0A0B7GR51_TREPH</name>
<dbReference type="EMBL" id="CDNC01000006">
    <property type="protein sequence ID" value="CEM61064.1"/>
    <property type="molecule type" value="Genomic_DNA"/>
</dbReference>
<reference evidence="4" key="2">
    <citation type="submission" date="2015-01" db="EMBL/GenBank/DDBJ databases">
        <authorList>
            <person name="Manzoor Shahid"/>
            <person name="Zubair Saima"/>
        </authorList>
    </citation>
    <scope>NUCLEOTIDE SEQUENCE [LARGE SCALE GENOMIC DNA]</scope>
    <source>
        <strain evidence="4">V1</strain>
    </source>
</reference>
<reference evidence="3 5" key="3">
    <citation type="submission" date="2019-08" db="EMBL/GenBank/DDBJ databases">
        <authorList>
            <person name="Kuhnert P."/>
        </authorList>
    </citation>
    <scope>NUCLEOTIDE SEQUENCE [LARGE SCALE GENOMIC DNA]</scope>
    <source>
        <strain evidence="3 5">B36.5</strain>
    </source>
</reference>
<evidence type="ECO:0000313" key="5">
    <source>
        <dbReference type="Proteomes" id="UP000323594"/>
    </source>
</evidence>
<dbReference type="Proteomes" id="UP000042527">
    <property type="component" value="Unassembled WGS sequence"/>
</dbReference>
<protein>
    <recommendedName>
        <fullName evidence="1">FIST domain-containing protein</fullName>
    </recommendedName>
</protein>
<organism evidence="2 4">
    <name type="scientific">Treponema phagedenis</name>
    <dbReference type="NCBI Taxonomy" id="162"/>
    <lineage>
        <taxon>Bacteria</taxon>
        <taxon>Pseudomonadati</taxon>
        <taxon>Spirochaetota</taxon>
        <taxon>Spirochaetia</taxon>
        <taxon>Spirochaetales</taxon>
        <taxon>Treponemataceae</taxon>
        <taxon>Treponema</taxon>
    </lineage>
</organism>
<feature type="domain" description="FIST" evidence="1">
    <location>
        <begin position="32"/>
        <end position="182"/>
    </location>
</feature>
<dbReference type="AlphaFoldDB" id="A0A0B7GR51"/>